<dbReference type="SUPFAM" id="SSF52540">
    <property type="entry name" value="P-loop containing nucleoside triphosphate hydrolases"/>
    <property type="match status" value="1"/>
</dbReference>
<dbReference type="Gene3D" id="2.20.28.160">
    <property type="match status" value="1"/>
</dbReference>
<dbReference type="Gene3D" id="3.40.50.300">
    <property type="entry name" value="P-loop containing nucleotide triphosphate hydrolases"/>
    <property type="match status" value="1"/>
</dbReference>
<gene>
    <name evidence="1" type="ORF">METZ01_LOCUS337312</name>
</gene>
<reference evidence="1" key="1">
    <citation type="submission" date="2018-05" db="EMBL/GenBank/DDBJ databases">
        <authorList>
            <person name="Lanie J.A."/>
            <person name="Ng W.-L."/>
            <person name="Kazmierczak K.M."/>
            <person name="Andrzejewski T.M."/>
            <person name="Davidsen T.M."/>
            <person name="Wayne K.J."/>
            <person name="Tettelin H."/>
            <person name="Glass J.I."/>
            <person name="Rusch D."/>
            <person name="Podicherti R."/>
            <person name="Tsui H.-C.T."/>
            <person name="Winkler M.E."/>
        </authorList>
    </citation>
    <scope>NUCLEOTIDE SEQUENCE</scope>
</reference>
<dbReference type="InterPro" id="IPR027417">
    <property type="entry name" value="P-loop_NTPase"/>
</dbReference>
<accession>A0A382QHM1</accession>
<dbReference type="AlphaFoldDB" id="A0A382QHM1"/>
<name>A0A382QHM1_9ZZZZ</name>
<sequence>MDIVIKCPACSMDLTVDVSAAGAQIKCPQCNTLLIVPKITADVSQARGAKSLAFGKDTGMDDGAMAKMLADAHVRMTQEVGKAIVGQKEAIDQIMIAVFSRSHCLLEGVPGLAKTYM</sequence>
<feature type="non-terminal residue" evidence="1">
    <location>
        <position position="117"/>
    </location>
</feature>
<protein>
    <submittedName>
        <fullName evidence="1">Uncharacterized protein</fullName>
    </submittedName>
</protein>
<evidence type="ECO:0000313" key="1">
    <source>
        <dbReference type="EMBL" id="SVC84458.1"/>
    </source>
</evidence>
<dbReference type="EMBL" id="UINC01114267">
    <property type="protein sequence ID" value="SVC84458.1"/>
    <property type="molecule type" value="Genomic_DNA"/>
</dbReference>
<proteinExistence type="predicted"/>
<organism evidence="1">
    <name type="scientific">marine metagenome</name>
    <dbReference type="NCBI Taxonomy" id="408172"/>
    <lineage>
        <taxon>unclassified sequences</taxon>
        <taxon>metagenomes</taxon>
        <taxon>ecological metagenomes</taxon>
    </lineage>
</organism>